<sequence length="144" mass="16199">MSDSDTPLSIERPLSLRQILRLNSRERLLVPPLRWTDRHLELLRCSFDEPCPAAPCTQADTREYSGRVFNNLVLSQWKMGAREGHVPGILTEADCPLKRGSVPLPDLIRLVSDEELSSPQAPSQLLVQLEMRRGAPMLFVPCPS</sequence>
<proteinExistence type="predicted"/>
<dbReference type="EMBL" id="KE652217">
    <property type="protein sequence ID" value="EQL03345.1"/>
    <property type="molecule type" value="Genomic_DNA"/>
</dbReference>
<accession>T5AD05</accession>
<dbReference type="AlphaFoldDB" id="T5AD05"/>
<dbReference type="HOGENOM" id="CLU_1797062_0_0_1"/>
<dbReference type="Proteomes" id="UP000019374">
    <property type="component" value="Unassembled WGS sequence"/>
</dbReference>
<evidence type="ECO:0000313" key="2">
    <source>
        <dbReference type="Proteomes" id="UP000019374"/>
    </source>
</evidence>
<reference evidence="1 2" key="1">
    <citation type="journal article" date="2013" name="Chin. Sci. Bull.">
        <title>Genome survey uncovers the secrets of sex and lifestyle in caterpillar fungus.</title>
        <authorList>
            <person name="Hu X."/>
            <person name="Zhang Y."/>
            <person name="Xiao G."/>
            <person name="Zheng P."/>
            <person name="Xia Y."/>
            <person name="Zhang X."/>
            <person name="St Leger R.J."/>
            <person name="Liu X."/>
            <person name="Wang C."/>
        </authorList>
    </citation>
    <scope>NUCLEOTIDE SEQUENCE [LARGE SCALE GENOMIC DNA]</scope>
    <source>
        <strain evidence="2">Co18 / CGMCC 3.14243</strain>
        <tissue evidence="1">Fruit-body</tissue>
    </source>
</reference>
<organism evidence="1 2">
    <name type="scientific">Ophiocordyceps sinensis (strain Co18 / CGMCC 3.14243)</name>
    <name type="common">Yarsagumba caterpillar fungus</name>
    <name type="synonym">Hirsutella sinensis</name>
    <dbReference type="NCBI Taxonomy" id="911162"/>
    <lineage>
        <taxon>Eukaryota</taxon>
        <taxon>Fungi</taxon>
        <taxon>Dikarya</taxon>
        <taxon>Ascomycota</taxon>
        <taxon>Pezizomycotina</taxon>
        <taxon>Sordariomycetes</taxon>
        <taxon>Hypocreomycetidae</taxon>
        <taxon>Hypocreales</taxon>
        <taxon>Ophiocordycipitaceae</taxon>
        <taxon>Ophiocordyceps</taxon>
    </lineage>
</organism>
<protein>
    <submittedName>
        <fullName evidence="1">Uncharacterized protein</fullName>
    </submittedName>
</protein>
<name>T5AD05_OPHSC</name>
<dbReference type="OrthoDB" id="5343483at2759"/>
<evidence type="ECO:0000313" key="1">
    <source>
        <dbReference type="EMBL" id="EQL03345.1"/>
    </source>
</evidence>
<gene>
    <name evidence="1" type="ORF">OCS_00961</name>
</gene>